<name>A0A0V1H4I5_9BILA</name>
<accession>A0A0V1H4I5</accession>
<organism evidence="1 2">
    <name type="scientific">Trichinella zimbabwensis</name>
    <dbReference type="NCBI Taxonomy" id="268475"/>
    <lineage>
        <taxon>Eukaryota</taxon>
        <taxon>Metazoa</taxon>
        <taxon>Ecdysozoa</taxon>
        <taxon>Nematoda</taxon>
        <taxon>Enoplea</taxon>
        <taxon>Dorylaimia</taxon>
        <taxon>Trichinellida</taxon>
        <taxon>Trichinellidae</taxon>
        <taxon>Trichinella</taxon>
    </lineage>
</organism>
<dbReference type="AlphaFoldDB" id="A0A0V1H4I5"/>
<keyword evidence="2" id="KW-1185">Reference proteome</keyword>
<gene>
    <name evidence="1" type="ORF">T11_5621</name>
</gene>
<evidence type="ECO:0000313" key="1">
    <source>
        <dbReference type="EMBL" id="KRZ05205.1"/>
    </source>
</evidence>
<sequence>MNLKFTIWNIICEEKKKMEQIRELNSEALRSMINSSNPMLSHVLVGVEKAYLQVELNLEKFGFG</sequence>
<proteinExistence type="predicted"/>
<protein>
    <submittedName>
        <fullName evidence="1">Uncharacterized protein</fullName>
    </submittedName>
</protein>
<dbReference type="EMBL" id="JYDP01000144">
    <property type="protein sequence ID" value="KRZ05205.1"/>
    <property type="molecule type" value="Genomic_DNA"/>
</dbReference>
<dbReference type="Proteomes" id="UP000055024">
    <property type="component" value="Unassembled WGS sequence"/>
</dbReference>
<reference evidence="1 2" key="1">
    <citation type="submission" date="2015-01" db="EMBL/GenBank/DDBJ databases">
        <title>Evolution of Trichinella species and genotypes.</title>
        <authorList>
            <person name="Korhonen P.K."/>
            <person name="Edoardo P."/>
            <person name="Giuseppe L.R."/>
            <person name="Gasser R.B."/>
        </authorList>
    </citation>
    <scope>NUCLEOTIDE SEQUENCE [LARGE SCALE GENOMIC DNA]</scope>
    <source>
        <strain evidence="1">ISS1029</strain>
    </source>
</reference>
<evidence type="ECO:0000313" key="2">
    <source>
        <dbReference type="Proteomes" id="UP000055024"/>
    </source>
</evidence>
<comment type="caution">
    <text evidence="1">The sequence shown here is derived from an EMBL/GenBank/DDBJ whole genome shotgun (WGS) entry which is preliminary data.</text>
</comment>